<protein>
    <submittedName>
        <fullName evidence="9">Protein LHY</fullName>
    </submittedName>
</protein>
<evidence type="ECO:0000259" key="6">
    <source>
        <dbReference type="PROSITE" id="PS50090"/>
    </source>
</evidence>
<keyword evidence="3" id="KW-0804">Transcription</keyword>
<dbReference type="InterPro" id="IPR006447">
    <property type="entry name" value="Myb_dom_plants"/>
</dbReference>
<evidence type="ECO:0000256" key="4">
    <source>
        <dbReference type="ARBA" id="ARBA00023242"/>
    </source>
</evidence>
<evidence type="ECO:0000313" key="9">
    <source>
        <dbReference type="EMBL" id="KAK8966395.1"/>
    </source>
</evidence>
<dbReference type="CDD" id="cd00167">
    <property type="entry name" value="SANT"/>
    <property type="match status" value="1"/>
</dbReference>
<evidence type="ECO:0000256" key="2">
    <source>
        <dbReference type="ARBA" id="ARBA00023125"/>
    </source>
</evidence>
<evidence type="ECO:0000259" key="7">
    <source>
        <dbReference type="PROSITE" id="PS51293"/>
    </source>
</evidence>
<dbReference type="InterPro" id="IPR009057">
    <property type="entry name" value="Homeodomain-like_sf"/>
</dbReference>
<keyword evidence="4" id="KW-0539">Nucleus</keyword>
<dbReference type="InterPro" id="IPR017884">
    <property type="entry name" value="SANT_dom"/>
</dbReference>
<feature type="domain" description="HTH myb-type" evidence="8">
    <location>
        <begin position="31"/>
        <end position="83"/>
    </location>
</feature>
<dbReference type="InterPro" id="IPR001005">
    <property type="entry name" value="SANT/Myb"/>
</dbReference>
<dbReference type="Pfam" id="PF00249">
    <property type="entry name" value="Myb_DNA-binding"/>
    <property type="match status" value="1"/>
</dbReference>
<feature type="domain" description="Myb-like" evidence="6">
    <location>
        <begin position="29"/>
        <end position="79"/>
    </location>
</feature>
<dbReference type="Proteomes" id="UP001412067">
    <property type="component" value="Unassembled WGS sequence"/>
</dbReference>
<sequence length="375" mass="40662">MSLPSQISSEESASFENAEFIPKPRKAYVISKQRERWTEKEHAKFLEALRLYGRAWPRIEEHIGTKTAVQIRSHAQKYFAKATKESVKEVDIPPPRPKRKPNHPYPRKQINPGGRETLIPRRSKDSSPLPSLPSSAVSEEVDNSPSSVLPPLKSGNSTDALVSDKATVCPISRASVAGRKRQPENRIGGVDDKMTESTSEKMMKQRTDFKAEDSEGAVKTMKLFGQTVVVPDPGKRAPENANLASNSAGSRPESSAPAIENGTEGGSTVCPLAAVAGVLPLFYYFAPYEGTSNSAVAAPAGMIPVVPQWLYRNMPFTVVSRNLARVNAESECSGAGSNPAPGGDSPPGRYQRSSGGGEEMKDNKPARGFMPYKRP</sequence>
<dbReference type="PANTHER" id="PTHR12802:SF155">
    <property type="entry name" value="DEUBIQUITINASE MYSM1"/>
    <property type="match status" value="1"/>
</dbReference>
<dbReference type="EMBL" id="JBBWWR010000005">
    <property type="protein sequence ID" value="KAK8966395.1"/>
    <property type="molecule type" value="Genomic_DNA"/>
</dbReference>
<evidence type="ECO:0000259" key="8">
    <source>
        <dbReference type="PROSITE" id="PS51294"/>
    </source>
</evidence>
<dbReference type="PROSITE" id="PS51293">
    <property type="entry name" value="SANT"/>
    <property type="match status" value="1"/>
</dbReference>
<evidence type="ECO:0000256" key="1">
    <source>
        <dbReference type="ARBA" id="ARBA00023015"/>
    </source>
</evidence>
<feature type="region of interest" description="Disordered" evidence="5">
    <location>
        <begin position="230"/>
        <end position="262"/>
    </location>
</feature>
<dbReference type="SUPFAM" id="SSF46689">
    <property type="entry name" value="Homeodomain-like"/>
    <property type="match status" value="1"/>
</dbReference>
<feature type="region of interest" description="Disordered" evidence="5">
    <location>
        <begin position="329"/>
        <end position="375"/>
    </location>
</feature>
<comment type="caution">
    <text evidence="9">The sequence shown here is derived from an EMBL/GenBank/DDBJ whole genome shotgun (WGS) entry which is preliminary data.</text>
</comment>
<dbReference type="SMART" id="SM00717">
    <property type="entry name" value="SANT"/>
    <property type="match status" value="1"/>
</dbReference>
<evidence type="ECO:0000256" key="3">
    <source>
        <dbReference type="ARBA" id="ARBA00023163"/>
    </source>
</evidence>
<feature type="compositionally biased region" description="Polar residues" evidence="5">
    <location>
        <begin position="242"/>
        <end position="253"/>
    </location>
</feature>
<proteinExistence type="predicted"/>
<feature type="compositionally biased region" description="Basic residues" evidence="5">
    <location>
        <begin position="96"/>
        <end position="106"/>
    </location>
</feature>
<name>A0ABR2MSC6_9ASPA</name>
<dbReference type="PROSITE" id="PS50090">
    <property type="entry name" value="MYB_LIKE"/>
    <property type="match status" value="1"/>
</dbReference>
<reference evidence="9 10" key="1">
    <citation type="journal article" date="2022" name="Nat. Plants">
        <title>Genomes of leafy and leafless Platanthera orchids illuminate the evolution of mycoheterotrophy.</title>
        <authorList>
            <person name="Li M.H."/>
            <person name="Liu K.W."/>
            <person name="Li Z."/>
            <person name="Lu H.C."/>
            <person name="Ye Q.L."/>
            <person name="Zhang D."/>
            <person name="Wang J.Y."/>
            <person name="Li Y.F."/>
            <person name="Zhong Z.M."/>
            <person name="Liu X."/>
            <person name="Yu X."/>
            <person name="Liu D.K."/>
            <person name="Tu X.D."/>
            <person name="Liu B."/>
            <person name="Hao Y."/>
            <person name="Liao X.Y."/>
            <person name="Jiang Y.T."/>
            <person name="Sun W.H."/>
            <person name="Chen J."/>
            <person name="Chen Y.Q."/>
            <person name="Ai Y."/>
            <person name="Zhai J.W."/>
            <person name="Wu S.S."/>
            <person name="Zhou Z."/>
            <person name="Hsiao Y.Y."/>
            <person name="Wu W.L."/>
            <person name="Chen Y.Y."/>
            <person name="Lin Y.F."/>
            <person name="Hsu J.L."/>
            <person name="Li C.Y."/>
            <person name="Wang Z.W."/>
            <person name="Zhao X."/>
            <person name="Zhong W.Y."/>
            <person name="Ma X.K."/>
            <person name="Ma L."/>
            <person name="Huang J."/>
            <person name="Chen G.Z."/>
            <person name="Huang M.Z."/>
            <person name="Huang L."/>
            <person name="Peng D.H."/>
            <person name="Luo Y.B."/>
            <person name="Zou S.Q."/>
            <person name="Chen S.P."/>
            <person name="Lan S."/>
            <person name="Tsai W.C."/>
            <person name="Van de Peer Y."/>
            <person name="Liu Z.J."/>
        </authorList>
    </citation>
    <scope>NUCLEOTIDE SEQUENCE [LARGE SCALE GENOMIC DNA]</scope>
    <source>
        <strain evidence="9">Lor288</strain>
    </source>
</reference>
<keyword evidence="2" id="KW-0238">DNA-binding</keyword>
<evidence type="ECO:0000313" key="10">
    <source>
        <dbReference type="Proteomes" id="UP001412067"/>
    </source>
</evidence>
<feature type="domain" description="SANT" evidence="7">
    <location>
        <begin position="32"/>
        <end position="88"/>
    </location>
</feature>
<organism evidence="9 10">
    <name type="scientific">Platanthera guangdongensis</name>
    <dbReference type="NCBI Taxonomy" id="2320717"/>
    <lineage>
        <taxon>Eukaryota</taxon>
        <taxon>Viridiplantae</taxon>
        <taxon>Streptophyta</taxon>
        <taxon>Embryophyta</taxon>
        <taxon>Tracheophyta</taxon>
        <taxon>Spermatophyta</taxon>
        <taxon>Magnoliopsida</taxon>
        <taxon>Liliopsida</taxon>
        <taxon>Asparagales</taxon>
        <taxon>Orchidaceae</taxon>
        <taxon>Orchidoideae</taxon>
        <taxon>Orchideae</taxon>
        <taxon>Orchidinae</taxon>
        <taxon>Platanthera</taxon>
    </lineage>
</organism>
<dbReference type="PROSITE" id="PS51294">
    <property type="entry name" value="HTH_MYB"/>
    <property type="match status" value="1"/>
</dbReference>
<dbReference type="Gene3D" id="1.10.10.60">
    <property type="entry name" value="Homeodomain-like"/>
    <property type="match status" value="1"/>
</dbReference>
<dbReference type="NCBIfam" id="TIGR01557">
    <property type="entry name" value="myb_SHAQKYF"/>
    <property type="match status" value="1"/>
</dbReference>
<feature type="region of interest" description="Disordered" evidence="5">
    <location>
        <begin position="175"/>
        <end position="200"/>
    </location>
</feature>
<keyword evidence="10" id="KW-1185">Reference proteome</keyword>
<keyword evidence="1" id="KW-0805">Transcription regulation</keyword>
<gene>
    <name evidence="9" type="primary">LHY</name>
    <name evidence="9" type="ORF">KSP40_PGU002106</name>
</gene>
<dbReference type="PANTHER" id="PTHR12802">
    <property type="entry name" value="SWI/SNF COMPLEX-RELATED"/>
    <property type="match status" value="1"/>
</dbReference>
<accession>A0ABR2MSC6</accession>
<feature type="region of interest" description="Disordered" evidence="5">
    <location>
        <begin position="82"/>
        <end position="161"/>
    </location>
</feature>
<feature type="compositionally biased region" description="Basic and acidic residues" evidence="5">
    <location>
        <begin position="181"/>
        <end position="200"/>
    </location>
</feature>
<feature type="compositionally biased region" description="Low complexity" evidence="5">
    <location>
        <begin position="126"/>
        <end position="135"/>
    </location>
</feature>
<evidence type="ECO:0000256" key="5">
    <source>
        <dbReference type="SAM" id="MobiDB-lite"/>
    </source>
</evidence>
<feature type="compositionally biased region" description="Basic and acidic residues" evidence="5">
    <location>
        <begin position="82"/>
        <end position="91"/>
    </location>
</feature>
<dbReference type="InterPro" id="IPR017930">
    <property type="entry name" value="Myb_dom"/>
</dbReference>